<feature type="chain" id="PRO_5028343017" evidence="1">
    <location>
        <begin position="20"/>
        <end position="774"/>
    </location>
</feature>
<name>A0A6P8H259_ACTTE</name>
<proteinExistence type="predicted"/>
<sequence length="774" mass="86324">MISTQVLTLFLVIIVPCASQHAPGFGCNDTFLMVELHKCEKTMLQALIDDPSANCREEVKKLQQCSRKLIVDRCYSSLYALYPKLREAVEKMMDVTLKQVNKASFYCSDHKMKINWEMIPNAVKKVLPCDKRFFEESLQCAEKFRAAFNKNKKDPDLCRLYTETKRCSHRISYIYCTSSSILSVNKLNPFCEGGRDIEEPSNDMTIKKKPLKCMVHVCSNSSSSLFPTPPCAPPQEITCATPKGLPFEYDACMTSRITLEPVEGVTVTQVNRNCSSSFLCKYDVFCSTANSTGAIQSCNVNCCKGELCNKDNSYQTKIQPTESEVSSFKCISSACTKSSSPLFPPQCGPEQEITCNSPRTSVPLYDRCITSRVSMGSIAGITVEQEIRNCSYSLLCESELFCKAVNKSGLVTRCDIQCCEGNLCNRKRPIKTTPIPQTATPKVFSPLTKTAIPTKPPKRKPLKCMVYSCSNSSSSLFAAPSCAPPRELTCATPEGLPFEYDACITTRVVTKPIAGLIVEQEMRNCSSSFQCQQPKLFCDMVNTTGLLKKCDVHCCKEDLCNKKETKATLAPQSVTQRVSSPPTKLPKEYRPKFQKGVWTKVTPSWISGHLLHGVRVKYRRVNNALVIEGHVTSYGCHRRPGSGLTTFIRGNWTRILYTQEFMGSASCWRIFGSSGRKGGYKQVERSGLEEFDTTKGDIIFNELKMGGKDRDAFNGITYMCGQPAKNFWHAQNGQALRRATVMLRRKTDGSKAGIHTATSCGQPSFIVKDIFVYH</sequence>
<organism evidence="2 3">
    <name type="scientific">Actinia tenebrosa</name>
    <name type="common">Australian red waratah sea anemone</name>
    <dbReference type="NCBI Taxonomy" id="6105"/>
    <lineage>
        <taxon>Eukaryota</taxon>
        <taxon>Metazoa</taxon>
        <taxon>Cnidaria</taxon>
        <taxon>Anthozoa</taxon>
        <taxon>Hexacorallia</taxon>
        <taxon>Actiniaria</taxon>
        <taxon>Actiniidae</taxon>
        <taxon>Actinia</taxon>
    </lineage>
</organism>
<dbReference type="InParanoid" id="A0A6P8H259"/>
<keyword evidence="2" id="KW-1185">Reference proteome</keyword>
<protein>
    <submittedName>
        <fullName evidence="3">Uncharacterized protein LOC116287019</fullName>
    </submittedName>
</protein>
<keyword evidence="1" id="KW-0732">Signal</keyword>
<dbReference type="OrthoDB" id="5999311at2759"/>
<accession>A0A6P8H259</accession>
<dbReference type="RefSeq" id="XP_031549486.1">
    <property type="nucleotide sequence ID" value="XM_031693626.1"/>
</dbReference>
<gene>
    <name evidence="3" type="primary">LOC116287019</name>
</gene>
<dbReference type="KEGG" id="aten:116287019"/>
<evidence type="ECO:0000313" key="2">
    <source>
        <dbReference type="Proteomes" id="UP000515163"/>
    </source>
</evidence>
<evidence type="ECO:0000256" key="1">
    <source>
        <dbReference type="SAM" id="SignalP"/>
    </source>
</evidence>
<dbReference type="AlphaFoldDB" id="A0A6P8H259"/>
<reference evidence="3" key="1">
    <citation type="submission" date="2025-08" db="UniProtKB">
        <authorList>
            <consortium name="RefSeq"/>
        </authorList>
    </citation>
    <scope>IDENTIFICATION</scope>
    <source>
        <tissue evidence="3">Tentacle</tissue>
    </source>
</reference>
<dbReference type="GeneID" id="116287019"/>
<dbReference type="Proteomes" id="UP000515163">
    <property type="component" value="Unplaced"/>
</dbReference>
<feature type="signal peptide" evidence="1">
    <location>
        <begin position="1"/>
        <end position="19"/>
    </location>
</feature>
<evidence type="ECO:0000313" key="3">
    <source>
        <dbReference type="RefSeq" id="XP_031549486.1"/>
    </source>
</evidence>